<dbReference type="GeneID" id="28860975"/>
<keyword evidence="1" id="KW-0812">Transmembrane</keyword>
<keyword evidence="1" id="KW-0472">Membrane</keyword>
<dbReference type="VEuPathDB" id="FungiDB:CH63R_01893"/>
<accession>A0A1B7YM97</accession>
<evidence type="ECO:0000313" key="3">
    <source>
        <dbReference type="Proteomes" id="UP000092177"/>
    </source>
</evidence>
<reference evidence="3" key="1">
    <citation type="journal article" date="2017" name="BMC Genomics">
        <title>Gapless genome assembly of Colletotrichum higginsianum reveals chromosome structure and association of transposable elements with secondary metabolite gene clusters.</title>
        <authorList>
            <person name="Dallery J.-F."/>
            <person name="Lapalu N."/>
            <person name="Zampounis A."/>
            <person name="Pigne S."/>
            <person name="Luyten I."/>
            <person name="Amselem J."/>
            <person name="Wittenberg A.H.J."/>
            <person name="Zhou S."/>
            <person name="de Queiroz M.V."/>
            <person name="Robin G.P."/>
            <person name="Auger A."/>
            <person name="Hainaut M."/>
            <person name="Henrissat B."/>
            <person name="Kim K.-T."/>
            <person name="Lee Y.-H."/>
            <person name="Lespinet O."/>
            <person name="Schwartz D.C."/>
            <person name="Thon M.R."/>
            <person name="O'Connell R.J."/>
        </authorList>
    </citation>
    <scope>NUCLEOTIDE SEQUENCE [LARGE SCALE GENOMIC DNA]</scope>
    <source>
        <strain evidence="3">IMI 349063</strain>
    </source>
</reference>
<dbReference type="KEGG" id="chig:CH63R_01893"/>
<dbReference type="OrthoDB" id="5428040at2759"/>
<feature type="transmembrane region" description="Helical" evidence="1">
    <location>
        <begin position="209"/>
        <end position="232"/>
    </location>
</feature>
<evidence type="ECO:0000313" key="2">
    <source>
        <dbReference type="EMBL" id="OBR13167.1"/>
    </source>
</evidence>
<keyword evidence="3" id="KW-1185">Reference proteome</keyword>
<dbReference type="Proteomes" id="UP000092177">
    <property type="component" value="Chromosome 2"/>
</dbReference>
<gene>
    <name evidence="2" type="ORF">CH63R_01893</name>
</gene>
<dbReference type="AlphaFoldDB" id="A0A1B7YM97"/>
<protein>
    <submittedName>
        <fullName evidence="2">Uncharacterized protein</fullName>
    </submittedName>
</protein>
<dbReference type="RefSeq" id="XP_018161684.1">
    <property type="nucleotide sequence ID" value="XM_018296868.1"/>
</dbReference>
<organism evidence="2 3">
    <name type="scientific">Colletotrichum higginsianum (strain IMI 349063)</name>
    <name type="common">Crucifer anthracnose fungus</name>
    <dbReference type="NCBI Taxonomy" id="759273"/>
    <lineage>
        <taxon>Eukaryota</taxon>
        <taxon>Fungi</taxon>
        <taxon>Dikarya</taxon>
        <taxon>Ascomycota</taxon>
        <taxon>Pezizomycotina</taxon>
        <taxon>Sordariomycetes</taxon>
        <taxon>Hypocreomycetidae</taxon>
        <taxon>Glomerellales</taxon>
        <taxon>Glomerellaceae</taxon>
        <taxon>Colletotrichum</taxon>
        <taxon>Colletotrichum destructivum species complex</taxon>
    </lineage>
</organism>
<evidence type="ECO:0000256" key="1">
    <source>
        <dbReference type="SAM" id="Phobius"/>
    </source>
</evidence>
<proteinExistence type="predicted"/>
<name>A0A1B7YM97_COLHI</name>
<sequence>MTVCLVSGKYAKTPVLPKGEAIDLKLILRGVRLEQTVKFLDIIASSSQSRREPEYAWNDSAGSYDTGAVRKQLGATLTTPVQDTDERQIMSIGPESLRSSLAEAMSKDAPVKYYSSDSWIDEYSRPPPRHITFCPYCDSPQDGYSVTDPIYTQLLTETLNQTESPARALQAVYFTHARAVYYDYIQMFSPVGTASITSFETTLVPSTHWGYFSVMGALGLFMVTFGLVASLFRSTRYSLPENAWHTVAQISESPELSELLCEVKSASDDAVESIIYGTTSPAGLSGHLKRLYKTFKTPSSPLSSLIGPRSRDKVSQFVVRDGVFVRVVGAETNSRQELSELRHRPATTELAPQYSQG</sequence>
<comment type="caution">
    <text evidence="2">The sequence shown here is derived from an EMBL/GenBank/DDBJ whole genome shotgun (WGS) entry which is preliminary data.</text>
</comment>
<dbReference type="EMBL" id="LTAN01000002">
    <property type="protein sequence ID" value="OBR13167.1"/>
    <property type="molecule type" value="Genomic_DNA"/>
</dbReference>
<keyword evidence="1" id="KW-1133">Transmembrane helix</keyword>